<dbReference type="SUPFAM" id="SSF75169">
    <property type="entry name" value="DsrEFH-like"/>
    <property type="match status" value="1"/>
</dbReference>
<organism evidence="1 2">
    <name type="scientific">Pseudodesulfovibrio profundus</name>
    <dbReference type="NCBI Taxonomy" id="57320"/>
    <lineage>
        <taxon>Bacteria</taxon>
        <taxon>Pseudomonadati</taxon>
        <taxon>Thermodesulfobacteriota</taxon>
        <taxon>Desulfovibrionia</taxon>
        <taxon>Desulfovibrionales</taxon>
        <taxon>Desulfovibrionaceae</taxon>
    </lineage>
</organism>
<proteinExistence type="predicted"/>
<dbReference type="AlphaFoldDB" id="A0A2C8FDW4"/>
<dbReference type="EMBL" id="LT907975">
    <property type="protein sequence ID" value="SOB60731.1"/>
    <property type="molecule type" value="Genomic_DNA"/>
</dbReference>
<dbReference type="Proteomes" id="UP000219215">
    <property type="component" value="Chromosome DPRO"/>
</dbReference>
<sequence>MTKQVSDSIFIIWSSSDPEVAHNLALMYGHNAMSQNWWKRVRFIIWGPSAKLTAEDIDIQIKIKEMMASGVDVWACRACSENYDVSDELESLGINVLFVGKPVTEMLKSGWRQLTF</sequence>
<name>A0A2C8FDW4_9BACT</name>
<accession>A0A2C8FDW4</accession>
<dbReference type="Gene3D" id="3.40.1260.10">
    <property type="entry name" value="DsrEFH-like"/>
    <property type="match status" value="1"/>
</dbReference>
<dbReference type="InterPro" id="IPR003787">
    <property type="entry name" value="Sulphur_relay_DsrE/F-like"/>
</dbReference>
<gene>
    <name evidence="1" type="ORF">DPRO_3814</name>
</gene>
<dbReference type="Pfam" id="PF02635">
    <property type="entry name" value="DsrE"/>
    <property type="match status" value="1"/>
</dbReference>
<dbReference type="OrthoDB" id="9805634at2"/>
<evidence type="ECO:0000313" key="2">
    <source>
        <dbReference type="Proteomes" id="UP000219215"/>
    </source>
</evidence>
<dbReference type="KEGG" id="pprf:DPRO_3814"/>
<reference evidence="2" key="1">
    <citation type="submission" date="2017-09" db="EMBL/GenBank/DDBJ databases">
        <authorList>
            <person name="Regsiter A."/>
            <person name="William W."/>
        </authorList>
    </citation>
    <scope>NUCLEOTIDE SEQUENCE [LARGE SCALE GENOMIC DNA]</scope>
    <source>
        <strain evidence="2">500-1</strain>
    </source>
</reference>
<evidence type="ECO:0000313" key="1">
    <source>
        <dbReference type="EMBL" id="SOB60731.1"/>
    </source>
</evidence>
<dbReference type="RefSeq" id="WP_097013412.1">
    <property type="nucleotide sequence ID" value="NZ_LT907975.1"/>
</dbReference>
<keyword evidence="2" id="KW-1185">Reference proteome</keyword>
<evidence type="ECO:0008006" key="3">
    <source>
        <dbReference type="Google" id="ProtNLM"/>
    </source>
</evidence>
<dbReference type="InterPro" id="IPR027396">
    <property type="entry name" value="DsrEFH-like"/>
</dbReference>
<protein>
    <recommendedName>
        <fullName evidence="3">DsrE family protein</fullName>
    </recommendedName>
</protein>